<organism evidence="2">
    <name type="scientific">Tanacetum cinerariifolium</name>
    <name type="common">Dalmatian daisy</name>
    <name type="synonym">Chrysanthemum cinerariifolium</name>
    <dbReference type="NCBI Taxonomy" id="118510"/>
    <lineage>
        <taxon>Eukaryota</taxon>
        <taxon>Viridiplantae</taxon>
        <taxon>Streptophyta</taxon>
        <taxon>Embryophyta</taxon>
        <taxon>Tracheophyta</taxon>
        <taxon>Spermatophyta</taxon>
        <taxon>Magnoliopsida</taxon>
        <taxon>eudicotyledons</taxon>
        <taxon>Gunneridae</taxon>
        <taxon>Pentapetalae</taxon>
        <taxon>asterids</taxon>
        <taxon>campanulids</taxon>
        <taxon>Asterales</taxon>
        <taxon>Asteraceae</taxon>
        <taxon>Asteroideae</taxon>
        <taxon>Anthemideae</taxon>
        <taxon>Anthemidinae</taxon>
        <taxon>Tanacetum</taxon>
    </lineage>
</organism>
<protein>
    <submittedName>
        <fullName evidence="2">Uncharacterized protein</fullName>
    </submittedName>
</protein>
<evidence type="ECO:0000256" key="1">
    <source>
        <dbReference type="SAM" id="MobiDB-lite"/>
    </source>
</evidence>
<dbReference type="EMBL" id="BKCJ011118021">
    <property type="protein sequence ID" value="GFC88903.1"/>
    <property type="molecule type" value="Genomic_DNA"/>
</dbReference>
<sequence>REKPRAGEALQHKNLPHVRITHQQALVAASHQHVERRVGGVLGQVFDQRRGQDYVANKGGLDEQRGGGRSGHKQASKVACAGKSRVEAGDGAAQKNEHRHQSVVGCRKRGFRPGNALARGRRRAQSFAGCRDAQAGAGVKTEFNRHFLKDIGKLPTAELKNEVADIILAVESAASFSEIRNVKKLKGFKAAYRIRVGDFRI</sequence>
<dbReference type="Gene3D" id="3.30.2310.20">
    <property type="entry name" value="RelE-like"/>
    <property type="match status" value="1"/>
</dbReference>
<reference evidence="2" key="1">
    <citation type="journal article" date="2019" name="Sci. Rep.">
        <title>Draft genome of Tanacetum cinerariifolium, the natural source of mosquito coil.</title>
        <authorList>
            <person name="Yamashiro T."/>
            <person name="Shiraishi A."/>
            <person name="Satake H."/>
            <person name="Nakayama K."/>
        </authorList>
    </citation>
    <scope>NUCLEOTIDE SEQUENCE</scope>
</reference>
<proteinExistence type="predicted"/>
<feature type="region of interest" description="Disordered" evidence="1">
    <location>
        <begin position="57"/>
        <end position="77"/>
    </location>
</feature>
<dbReference type="AlphaFoldDB" id="A0A699RTR7"/>
<feature type="non-terminal residue" evidence="2">
    <location>
        <position position="1"/>
    </location>
</feature>
<comment type="caution">
    <text evidence="2">The sequence shown here is derived from an EMBL/GenBank/DDBJ whole genome shotgun (WGS) entry which is preliminary data.</text>
</comment>
<gene>
    <name evidence="2" type="ORF">Tci_860873</name>
</gene>
<feature type="non-terminal residue" evidence="2">
    <location>
        <position position="201"/>
    </location>
</feature>
<name>A0A699RTR7_TANCI</name>
<accession>A0A699RTR7</accession>
<dbReference type="SUPFAM" id="SSF143011">
    <property type="entry name" value="RelE-like"/>
    <property type="match status" value="1"/>
</dbReference>
<dbReference type="InterPro" id="IPR035093">
    <property type="entry name" value="RelE/ParE_toxin_dom_sf"/>
</dbReference>
<evidence type="ECO:0000313" key="2">
    <source>
        <dbReference type="EMBL" id="GFC88903.1"/>
    </source>
</evidence>